<dbReference type="GO" id="GO:0032259">
    <property type="term" value="P:methylation"/>
    <property type="evidence" value="ECO:0007669"/>
    <property type="project" value="UniProtKB-KW"/>
</dbReference>
<comment type="function">
    <text evidence="10 12">Specifically methylates the N3 position of the uracil ring of uridine 1498 (m3U1498) in 16S rRNA. Acts on the fully assembled 30S ribosomal subunit.</text>
</comment>
<keyword evidence="8 12" id="KW-0808">Transferase</keyword>
<accession>A0ABW1XNA9</accession>
<comment type="caution">
    <text evidence="15">The sequence shown here is derived from an EMBL/GenBank/DDBJ whole genome shotgun (WGS) entry which is preliminary data.</text>
</comment>
<gene>
    <name evidence="15" type="ORF">ACFP85_12125</name>
</gene>
<evidence type="ECO:0000256" key="6">
    <source>
        <dbReference type="ARBA" id="ARBA00022552"/>
    </source>
</evidence>
<evidence type="ECO:0000256" key="4">
    <source>
        <dbReference type="ARBA" id="ARBA00013673"/>
    </source>
</evidence>
<sequence length="242" mass="26941">MRVIRVFHPDLLAAETDIQLSEDACHHLATVLKIRNGQPLVLFNGDGNDYPAQVIDVQKRKIVARVEAKLGLSPESPLAIHLGQGISKGDRMDFVLQKSVELGVTEITPLITERCNIKLNAERWEKKHQQWQKIIIGACEQSGRNVLPVLHPPVELNQWLAQSTSQIRLTLDPRSEKRFSDIHMPQAGCRLLIGPEGGLTDQEVYQSEQAGFDAVLLGPRILRTETAALTSISILQSHFGDL</sequence>
<dbReference type="InterPro" id="IPR006700">
    <property type="entry name" value="RsmE"/>
</dbReference>
<dbReference type="RefSeq" id="WP_131258811.1">
    <property type="nucleotide sequence ID" value="NZ_JBHSUS010000001.1"/>
</dbReference>
<organism evidence="15 16">
    <name type="scientific">Pseudobowmanella zhangzhouensis</name>
    <dbReference type="NCBI Taxonomy" id="1537679"/>
    <lineage>
        <taxon>Bacteria</taxon>
        <taxon>Pseudomonadati</taxon>
        <taxon>Pseudomonadota</taxon>
        <taxon>Gammaproteobacteria</taxon>
        <taxon>Alteromonadales</taxon>
        <taxon>Alteromonadaceae</taxon>
    </lineage>
</organism>
<dbReference type="Pfam" id="PF04452">
    <property type="entry name" value="Methyltrans_RNA"/>
    <property type="match status" value="1"/>
</dbReference>
<evidence type="ECO:0000256" key="1">
    <source>
        <dbReference type="ARBA" id="ARBA00004496"/>
    </source>
</evidence>
<evidence type="ECO:0000256" key="8">
    <source>
        <dbReference type="ARBA" id="ARBA00022679"/>
    </source>
</evidence>
<dbReference type="NCBIfam" id="TIGR00046">
    <property type="entry name" value="RsmE family RNA methyltransferase"/>
    <property type="match status" value="1"/>
</dbReference>
<dbReference type="SUPFAM" id="SSF75217">
    <property type="entry name" value="alpha/beta knot"/>
    <property type="match status" value="1"/>
</dbReference>
<dbReference type="InterPro" id="IPR015947">
    <property type="entry name" value="PUA-like_sf"/>
</dbReference>
<evidence type="ECO:0000259" key="14">
    <source>
        <dbReference type="Pfam" id="PF20260"/>
    </source>
</evidence>
<dbReference type="Gene3D" id="2.40.240.20">
    <property type="entry name" value="Hypothetical PUA domain-like, domain 1"/>
    <property type="match status" value="1"/>
</dbReference>
<comment type="similarity">
    <text evidence="2 12">Belongs to the RNA methyltransferase RsmE family.</text>
</comment>
<keyword evidence="6 12" id="KW-0698">rRNA processing</keyword>
<proteinExistence type="inferred from homology"/>
<dbReference type="Pfam" id="PF20260">
    <property type="entry name" value="PUA_4"/>
    <property type="match status" value="1"/>
</dbReference>
<dbReference type="SUPFAM" id="SSF88697">
    <property type="entry name" value="PUA domain-like"/>
    <property type="match status" value="1"/>
</dbReference>
<evidence type="ECO:0000259" key="13">
    <source>
        <dbReference type="Pfam" id="PF04452"/>
    </source>
</evidence>
<dbReference type="Proteomes" id="UP001596364">
    <property type="component" value="Unassembled WGS sequence"/>
</dbReference>
<dbReference type="InterPro" id="IPR029026">
    <property type="entry name" value="tRNA_m1G_MTases_N"/>
</dbReference>
<dbReference type="PANTHER" id="PTHR30027:SF3">
    <property type="entry name" value="16S RRNA (URACIL(1498)-N(3))-METHYLTRANSFERASE"/>
    <property type="match status" value="1"/>
</dbReference>
<evidence type="ECO:0000256" key="9">
    <source>
        <dbReference type="ARBA" id="ARBA00022691"/>
    </source>
</evidence>
<evidence type="ECO:0000256" key="7">
    <source>
        <dbReference type="ARBA" id="ARBA00022603"/>
    </source>
</evidence>
<dbReference type="EMBL" id="JBHSUS010000001">
    <property type="protein sequence ID" value="MFC6440892.1"/>
    <property type="molecule type" value="Genomic_DNA"/>
</dbReference>
<dbReference type="InterPro" id="IPR029028">
    <property type="entry name" value="Alpha/beta_knot_MTases"/>
</dbReference>
<dbReference type="PIRSF" id="PIRSF015601">
    <property type="entry name" value="MTase_slr0722"/>
    <property type="match status" value="1"/>
</dbReference>
<evidence type="ECO:0000256" key="5">
    <source>
        <dbReference type="ARBA" id="ARBA00022490"/>
    </source>
</evidence>
<dbReference type="NCBIfam" id="NF008692">
    <property type="entry name" value="PRK11713.1-5"/>
    <property type="match status" value="1"/>
</dbReference>
<protein>
    <recommendedName>
        <fullName evidence="4 12">Ribosomal RNA small subunit methyltransferase E</fullName>
        <ecNumber evidence="3 12">2.1.1.193</ecNumber>
    </recommendedName>
</protein>
<dbReference type="Gene3D" id="3.40.1280.10">
    <property type="match status" value="1"/>
</dbReference>
<evidence type="ECO:0000256" key="2">
    <source>
        <dbReference type="ARBA" id="ARBA00005528"/>
    </source>
</evidence>
<dbReference type="GO" id="GO:0008168">
    <property type="term" value="F:methyltransferase activity"/>
    <property type="evidence" value="ECO:0007669"/>
    <property type="project" value="UniProtKB-KW"/>
</dbReference>
<reference evidence="16" key="1">
    <citation type="journal article" date="2019" name="Int. J. Syst. Evol. Microbiol.">
        <title>The Global Catalogue of Microorganisms (GCM) 10K type strain sequencing project: providing services to taxonomists for standard genome sequencing and annotation.</title>
        <authorList>
            <consortium name="The Broad Institute Genomics Platform"/>
            <consortium name="The Broad Institute Genome Sequencing Center for Infectious Disease"/>
            <person name="Wu L."/>
            <person name="Ma J."/>
        </authorList>
    </citation>
    <scope>NUCLEOTIDE SEQUENCE [LARGE SCALE GENOMIC DNA]</scope>
    <source>
        <strain evidence="16">CGMCC 1.16031</strain>
    </source>
</reference>
<name>A0ABW1XNA9_9ALTE</name>
<keyword evidence="9 12" id="KW-0949">S-adenosyl-L-methionine</keyword>
<keyword evidence="5 12" id="KW-0963">Cytoplasm</keyword>
<dbReference type="EC" id="2.1.1.193" evidence="3 12"/>
<evidence type="ECO:0000313" key="16">
    <source>
        <dbReference type="Proteomes" id="UP001596364"/>
    </source>
</evidence>
<comment type="catalytic activity">
    <reaction evidence="11 12">
        <text>uridine(1498) in 16S rRNA + S-adenosyl-L-methionine = N(3)-methyluridine(1498) in 16S rRNA + S-adenosyl-L-homocysteine + H(+)</text>
        <dbReference type="Rhea" id="RHEA:42920"/>
        <dbReference type="Rhea" id="RHEA-COMP:10283"/>
        <dbReference type="Rhea" id="RHEA-COMP:10284"/>
        <dbReference type="ChEBI" id="CHEBI:15378"/>
        <dbReference type="ChEBI" id="CHEBI:57856"/>
        <dbReference type="ChEBI" id="CHEBI:59789"/>
        <dbReference type="ChEBI" id="CHEBI:65315"/>
        <dbReference type="ChEBI" id="CHEBI:74502"/>
        <dbReference type="EC" id="2.1.1.193"/>
    </reaction>
</comment>
<keyword evidence="16" id="KW-1185">Reference proteome</keyword>
<evidence type="ECO:0000256" key="12">
    <source>
        <dbReference type="PIRNR" id="PIRNR015601"/>
    </source>
</evidence>
<dbReference type="InterPro" id="IPR046886">
    <property type="entry name" value="RsmE_MTase_dom"/>
</dbReference>
<evidence type="ECO:0000256" key="11">
    <source>
        <dbReference type="ARBA" id="ARBA00047944"/>
    </source>
</evidence>
<keyword evidence="7 12" id="KW-0489">Methyltransferase</keyword>
<feature type="domain" description="Ribosomal RNA small subunit methyltransferase E methyltransferase" evidence="13">
    <location>
        <begin position="75"/>
        <end position="236"/>
    </location>
</feature>
<evidence type="ECO:0000256" key="3">
    <source>
        <dbReference type="ARBA" id="ARBA00012328"/>
    </source>
</evidence>
<dbReference type="InterPro" id="IPR046887">
    <property type="entry name" value="RsmE_PUA-like"/>
</dbReference>
<dbReference type="CDD" id="cd18084">
    <property type="entry name" value="RsmE-like"/>
    <property type="match status" value="1"/>
</dbReference>
<dbReference type="PANTHER" id="PTHR30027">
    <property type="entry name" value="RIBOSOMAL RNA SMALL SUBUNIT METHYLTRANSFERASE E"/>
    <property type="match status" value="1"/>
</dbReference>
<comment type="subcellular location">
    <subcellularLocation>
        <location evidence="1 12">Cytoplasm</location>
    </subcellularLocation>
</comment>
<evidence type="ECO:0000313" key="15">
    <source>
        <dbReference type="EMBL" id="MFC6440892.1"/>
    </source>
</evidence>
<evidence type="ECO:0000256" key="10">
    <source>
        <dbReference type="ARBA" id="ARBA00025699"/>
    </source>
</evidence>
<feature type="domain" description="Ribosomal RNA small subunit methyltransferase E PUA-like" evidence="14">
    <location>
        <begin position="21"/>
        <end position="66"/>
    </location>
</feature>